<organism evidence="14 15">
    <name type="scientific">Leishmania braziliensis MHOM/BR/75/M2904</name>
    <dbReference type="NCBI Taxonomy" id="420245"/>
    <lineage>
        <taxon>Eukaryota</taxon>
        <taxon>Discoba</taxon>
        <taxon>Euglenozoa</taxon>
        <taxon>Kinetoplastea</taxon>
        <taxon>Metakinetoplastina</taxon>
        <taxon>Trypanosomatida</taxon>
        <taxon>Trypanosomatidae</taxon>
        <taxon>Leishmaniinae</taxon>
        <taxon>Leishmania</taxon>
        <taxon>Leishmania braziliensis species complex</taxon>
    </lineage>
</organism>
<dbReference type="CDD" id="cd23948">
    <property type="entry name" value="FAD_synthase"/>
    <property type="match status" value="1"/>
</dbReference>
<dbReference type="Gene3D" id="3.40.50.620">
    <property type="entry name" value="HUPs"/>
    <property type="match status" value="1"/>
</dbReference>
<feature type="domain" description="Phosphoadenosine phosphosulphate reductase" evidence="13">
    <location>
        <begin position="63"/>
        <end position="216"/>
    </location>
</feature>
<name>A0A3P3ZAF5_LEIBR</name>
<dbReference type="Pfam" id="PF01507">
    <property type="entry name" value="PAPS_reduct"/>
    <property type="match status" value="1"/>
</dbReference>
<evidence type="ECO:0000256" key="4">
    <source>
        <dbReference type="ARBA" id="ARBA00022643"/>
    </source>
</evidence>
<keyword evidence="8" id="KW-0274">FAD</keyword>
<keyword evidence="3" id="KW-0285">Flavoprotein</keyword>
<dbReference type="FunFam" id="3.40.50.620:FF:000348">
    <property type="entry name" value="Phosphoadenosine phosphosulfate reductase-like protein"/>
    <property type="match status" value="1"/>
</dbReference>
<keyword evidence="5" id="KW-0808">Transferase</keyword>
<comment type="catalytic activity">
    <reaction evidence="12">
        <text>FMN + ATP + H(+) = FAD + diphosphate</text>
        <dbReference type="Rhea" id="RHEA:17237"/>
        <dbReference type="ChEBI" id="CHEBI:15378"/>
        <dbReference type="ChEBI" id="CHEBI:30616"/>
        <dbReference type="ChEBI" id="CHEBI:33019"/>
        <dbReference type="ChEBI" id="CHEBI:57692"/>
        <dbReference type="ChEBI" id="CHEBI:58210"/>
        <dbReference type="EC" id="2.7.7.2"/>
    </reaction>
</comment>
<proteinExistence type="predicted"/>
<keyword evidence="7" id="KW-0547">Nucleotide-binding</keyword>
<protein>
    <recommendedName>
        <fullName evidence="2">FAD synthase</fullName>
        <ecNumber evidence="2">2.7.7.2</ecNumber>
    </recommendedName>
    <alternativeName>
        <fullName evidence="10">FAD pyrophosphorylase</fullName>
    </alternativeName>
    <alternativeName>
        <fullName evidence="11">FMN adenylyltransferase</fullName>
    </alternativeName>
</protein>
<dbReference type="GO" id="GO:0003919">
    <property type="term" value="F:FMN adenylyltransferase activity"/>
    <property type="evidence" value="ECO:0007669"/>
    <property type="project" value="UniProtKB-EC"/>
</dbReference>
<evidence type="ECO:0000313" key="14">
    <source>
        <dbReference type="EMBL" id="SYZ67218.1"/>
    </source>
</evidence>
<evidence type="ECO:0000259" key="13">
    <source>
        <dbReference type="Pfam" id="PF01507"/>
    </source>
</evidence>
<evidence type="ECO:0000256" key="9">
    <source>
        <dbReference type="ARBA" id="ARBA00022840"/>
    </source>
</evidence>
<evidence type="ECO:0000256" key="7">
    <source>
        <dbReference type="ARBA" id="ARBA00022741"/>
    </source>
</evidence>
<accession>A0A3P3ZAF5</accession>
<dbReference type="SUPFAM" id="SSF52402">
    <property type="entry name" value="Adenine nucleotide alpha hydrolases-like"/>
    <property type="match status" value="1"/>
</dbReference>
<evidence type="ECO:0000256" key="8">
    <source>
        <dbReference type="ARBA" id="ARBA00022827"/>
    </source>
</evidence>
<evidence type="ECO:0000256" key="12">
    <source>
        <dbReference type="ARBA" id="ARBA00049494"/>
    </source>
</evidence>
<evidence type="ECO:0000256" key="3">
    <source>
        <dbReference type="ARBA" id="ARBA00022630"/>
    </source>
</evidence>
<dbReference type="GO" id="GO:0006747">
    <property type="term" value="P:FAD biosynthetic process"/>
    <property type="evidence" value="ECO:0007669"/>
    <property type="project" value="TreeGrafter"/>
</dbReference>
<dbReference type="InterPro" id="IPR014729">
    <property type="entry name" value="Rossmann-like_a/b/a_fold"/>
</dbReference>
<comment type="pathway">
    <text evidence="1">Cofactor biosynthesis; FAD biosynthesis; FAD from FMN: step 1/1.</text>
</comment>
<reference evidence="14 15" key="1">
    <citation type="submission" date="2018-09" db="EMBL/GenBank/DDBJ databases">
        <authorList>
            <person name="Peiro R."/>
            <person name="Begona"/>
            <person name="Cbmso G."/>
            <person name="Lopez M."/>
            <person name="Gonzalez S."/>
        </authorList>
    </citation>
    <scope>NUCLEOTIDE SEQUENCE [LARGE SCALE GENOMIC DNA]</scope>
</reference>
<evidence type="ECO:0000256" key="2">
    <source>
        <dbReference type="ARBA" id="ARBA00012393"/>
    </source>
</evidence>
<dbReference type="PANTHER" id="PTHR23293">
    <property type="entry name" value="FAD SYNTHETASE-RELATED FMN ADENYLYLTRANSFERASE"/>
    <property type="match status" value="1"/>
</dbReference>
<evidence type="ECO:0000256" key="1">
    <source>
        <dbReference type="ARBA" id="ARBA00004726"/>
    </source>
</evidence>
<keyword evidence="9" id="KW-0067">ATP-binding</keyword>
<evidence type="ECO:0000256" key="5">
    <source>
        <dbReference type="ARBA" id="ARBA00022679"/>
    </source>
</evidence>
<dbReference type="EC" id="2.7.7.2" evidence="2"/>
<dbReference type="PANTHER" id="PTHR23293:SF9">
    <property type="entry name" value="FAD SYNTHASE"/>
    <property type="match status" value="1"/>
</dbReference>
<evidence type="ECO:0000256" key="11">
    <source>
        <dbReference type="ARBA" id="ARBA00031871"/>
    </source>
</evidence>
<dbReference type="InterPro" id="IPR002500">
    <property type="entry name" value="PAPS_reduct_dom"/>
</dbReference>
<keyword evidence="4" id="KW-0288">FMN</keyword>
<dbReference type="AlphaFoldDB" id="A0A3P3ZAF5"/>
<sequence>MPHATSVAPALSSESGCHDDECVRQHPTQRVPLTMSPQLVDCVRASECLIQDIFTLYSPSEIGVAFNGGKDSVVMLELLRRAVTLPVLAQCCIFVLEYNDEFDELRDFRAWYMQEVARGMPLVHQGVTEDIRLSLWKLTEQHPLKVVFMGTRKTDPHGRYQKEAVEKTTPGWPDFLRACPLFHWSVSDVWVYTKVMCIPQCSLYESGYSSVGRSADTNRNPRLKREDGSYRPAWELTCDNAEREGRQVE</sequence>
<gene>
    <name evidence="14" type="ORF">LBRM2904_28.0300</name>
</gene>
<dbReference type="GO" id="GO:0005524">
    <property type="term" value="F:ATP binding"/>
    <property type="evidence" value="ECO:0007669"/>
    <property type="project" value="UniProtKB-KW"/>
</dbReference>
<dbReference type="Proteomes" id="UP000319462">
    <property type="component" value="Chromosome 28"/>
</dbReference>
<evidence type="ECO:0000256" key="10">
    <source>
        <dbReference type="ARBA" id="ARBA00031145"/>
    </source>
</evidence>
<evidence type="ECO:0000256" key="6">
    <source>
        <dbReference type="ARBA" id="ARBA00022695"/>
    </source>
</evidence>
<evidence type="ECO:0000313" key="15">
    <source>
        <dbReference type="Proteomes" id="UP000319462"/>
    </source>
</evidence>
<keyword evidence="6" id="KW-0548">Nucleotidyltransferase</keyword>
<dbReference type="EMBL" id="LS997627">
    <property type="protein sequence ID" value="SYZ67218.1"/>
    <property type="molecule type" value="Genomic_DNA"/>
</dbReference>